<gene>
    <name evidence="2" type="ORF">F2Q68_00025332</name>
</gene>
<feature type="compositionally biased region" description="Basic and acidic residues" evidence="1">
    <location>
        <begin position="50"/>
        <end position="67"/>
    </location>
</feature>
<name>A0A8S9IFU9_BRACR</name>
<organism evidence="2 3">
    <name type="scientific">Brassica cretica</name>
    <name type="common">Mustard</name>
    <dbReference type="NCBI Taxonomy" id="69181"/>
    <lineage>
        <taxon>Eukaryota</taxon>
        <taxon>Viridiplantae</taxon>
        <taxon>Streptophyta</taxon>
        <taxon>Embryophyta</taxon>
        <taxon>Tracheophyta</taxon>
        <taxon>Spermatophyta</taxon>
        <taxon>Magnoliopsida</taxon>
        <taxon>eudicotyledons</taxon>
        <taxon>Gunneridae</taxon>
        <taxon>Pentapetalae</taxon>
        <taxon>rosids</taxon>
        <taxon>malvids</taxon>
        <taxon>Brassicales</taxon>
        <taxon>Brassicaceae</taxon>
        <taxon>Brassiceae</taxon>
        <taxon>Brassica</taxon>
    </lineage>
</organism>
<reference evidence="2" key="1">
    <citation type="submission" date="2019-12" db="EMBL/GenBank/DDBJ databases">
        <title>Genome sequencing and annotation of Brassica cretica.</title>
        <authorList>
            <person name="Studholme D.J."/>
            <person name="Sarris P.F."/>
        </authorList>
    </citation>
    <scope>NUCLEOTIDE SEQUENCE</scope>
    <source>
        <strain evidence="2">PFS-001/15</strain>
        <tissue evidence="2">Leaf</tissue>
    </source>
</reference>
<proteinExistence type="predicted"/>
<comment type="caution">
    <text evidence="2">The sequence shown here is derived from an EMBL/GenBank/DDBJ whole genome shotgun (WGS) entry which is preliminary data.</text>
</comment>
<sequence length="222" mass="25291">MRSLTHCYRCNGGGTDGAADDLRREGRSNLLHSRLQLWIRRSFSRKNRSKDRFNGDRGGEASRSESGDDWRLRLHDGISVPLCSQSTGSDAGFRSFACVRVGKAPCPSLPQSHKDLHDIRRRRRGFLADGKEDEQADRTSSRRFRQREEEEMSSMRSKMKKNEKDQPAMRPFASNDPSNPLLPRQGPLPLLKSPNQGALLPNKTIYDLIFCLNYFSTSSEIY</sequence>
<dbReference type="EMBL" id="QGKW02001911">
    <property type="protein sequence ID" value="KAF2568940.1"/>
    <property type="molecule type" value="Genomic_DNA"/>
</dbReference>
<feature type="region of interest" description="Disordered" evidence="1">
    <location>
        <begin position="125"/>
        <end position="186"/>
    </location>
</feature>
<evidence type="ECO:0000313" key="2">
    <source>
        <dbReference type="EMBL" id="KAF2568940.1"/>
    </source>
</evidence>
<evidence type="ECO:0000256" key="1">
    <source>
        <dbReference type="SAM" id="MobiDB-lite"/>
    </source>
</evidence>
<accession>A0A8S9IFU9</accession>
<evidence type="ECO:0000313" key="3">
    <source>
        <dbReference type="Proteomes" id="UP000712281"/>
    </source>
</evidence>
<dbReference type="AlphaFoldDB" id="A0A8S9IFU9"/>
<protein>
    <submittedName>
        <fullName evidence="2">Uncharacterized protein</fullName>
    </submittedName>
</protein>
<feature type="region of interest" description="Disordered" evidence="1">
    <location>
        <begin position="48"/>
        <end position="67"/>
    </location>
</feature>
<dbReference type="Proteomes" id="UP000712281">
    <property type="component" value="Unassembled WGS sequence"/>
</dbReference>